<evidence type="ECO:0000256" key="1">
    <source>
        <dbReference type="ARBA" id="ARBA00004141"/>
    </source>
</evidence>
<dbReference type="Gene3D" id="3.30.750.24">
    <property type="entry name" value="STAS domain"/>
    <property type="match status" value="1"/>
</dbReference>
<dbReference type="InterPro" id="IPR001902">
    <property type="entry name" value="SLC26A/SulP_fam"/>
</dbReference>
<evidence type="ECO:0000256" key="2">
    <source>
        <dbReference type="ARBA" id="ARBA00022692"/>
    </source>
</evidence>
<dbReference type="PANTHER" id="PTHR11814">
    <property type="entry name" value="SULFATE TRANSPORTER"/>
    <property type="match status" value="1"/>
</dbReference>
<feature type="transmembrane region" description="Helical" evidence="6">
    <location>
        <begin position="183"/>
        <end position="203"/>
    </location>
</feature>
<evidence type="ECO:0000259" key="7">
    <source>
        <dbReference type="PROSITE" id="PS50801"/>
    </source>
</evidence>
<evidence type="ECO:0000256" key="3">
    <source>
        <dbReference type="ARBA" id="ARBA00022989"/>
    </source>
</evidence>
<dbReference type="GO" id="GO:0016020">
    <property type="term" value="C:membrane"/>
    <property type="evidence" value="ECO:0007669"/>
    <property type="project" value="UniProtKB-SubCell"/>
</dbReference>
<dbReference type="CDD" id="cd07042">
    <property type="entry name" value="STAS_SulP_like_sulfate_transporter"/>
    <property type="match status" value="1"/>
</dbReference>
<feature type="transmembrane region" description="Helical" evidence="6">
    <location>
        <begin position="371"/>
        <end position="398"/>
    </location>
</feature>
<dbReference type="InterPro" id="IPR002645">
    <property type="entry name" value="STAS_dom"/>
</dbReference>
<feature type="transmembrane region" description="Helical" evidence="6">
    <location>
        <begin position="309"/>
        <end position="327"/>
    </location>
</feature>
<dbReference type="PROSITE" id="PS50801">
    <property type="entry name" value="STAS"/>
    <property type="match status" value="1"/>
</dbReference>
<dbReference type="OrthoDB" id="427213at2759"/>
<feature type="transmembrane region" description="Helical" evidence="6">
    <location>
        <begin position="234"/>
        <end position="253"/>
    </location>
</feature>
<feature type="region of interest" description="Disordered" evidence="5">
    <location>
        <begin position="487"/>
        <end position="510"/>
    </location>
</feature>
<evidence type="ECO:0000313" key="8">
    <source>
        <dbReference type="EMBL" id="GMG39836.1"/>
    </source>
</evidence>
<reference evidence="8" key="1">
    <citation type="submission" date="2023-04" db="EMBL/GenBank/DDBJ databases">
        <title>Ambrosiozyma monospora NBRC 1965.</title>
        <authorList>
            <person name="Ichikawa N."/>
            <person name="Sato H."/>
            <person name="Tonouchi N."/>
        </authorList>
    </citation>
    <scope>NUCLEOTIDE SEQUENCE</scope>
    <source>
        <strain evidence="8">NBRC 1965</strain>
    </source>
</reference>
<sequence length="728" mass="80615">MSFATAVAHVPAICGLLGLSFAPMVYMILGSVPQMIVGPEAAVSMIVGQAIEKLTRHNDEIDPVDLLVVLTSCSGAILFAFGLMRFGFIDNVLCGSLLKGFVTAIGLTMMIGSTMAILGLDVILKHLPPDQHVHTPFDKICFIVDHLNQYNGFSTCIGLGAFVVLMFAKRIKKLFVEHKFKKASFFPEILIVVVVATVLSYVFDLEGHGLSVVGKIDTAGFRYKFPLSKDLRPLYGEVFGVAFMCAILGFFESSTAAKSLSSNLEIPVSSNRELIALGSIGLVIGSFGTLSSFGGYARSKLNSINGAKTPAAGMFMGLTTLFVTYYLTEYLYYLPNCVLQAVIATVGISLIQETPKDVMFHIRTRGYNELFTFVVTLTASIFFSIEIGVALGCFYSVMRVIKHSTGSRIQILCRVAGKDTFVNSEAFEMFGEDGDLKKKPVREFEVEGYKEFRSEARHHHDQLPEGQEWPLIENESEEDELNNIINNGNGNGNDNNVNGEGEGKDKNLRGYSMVTNPYPFPRLEDREGCLIVKIPEPLTFTNTSDLKGRLKRIELYGSVNSHPATSTSPSNNTNTNIMANNETNALLDQSQQLQQPQTRQIRHIVFDLHGMTSLDSSAAQILLEIIANYQKRAINVFFCRVYFKREIYQRLHDSGIEQLLKLCEGKQFGLRQRVPPYYDEILDALRVVDCIESSCFLGDDEEGHGRVGGDVEADNRSYFSDFVYDGLS</sequence>
<feature type="transmembrane region" description="Helical" evidence="6">
    <location>
        <begin position="7"/>
        <end position="29"/>
    </location>
</feature>
<keyword evidence="3 6" id="KW-1133">Transmembrane helix</keyword>
<dbReference type="SUPFAM" id="SSF52091">
    <property type="entry name" value="SpoIIaa-like"/>
    <property type="match status" value="1"/>
</dbReference>
<dbReference type="GO" id="GO:0055085">
    <property type="term" value="P:transmembrane transport"/>
    <property type="evidence" value="ECO:0007669"/>
    <property type="project" value="InterPro"/>
</dbReference>
<dbReference type="Pfam" id="PF01740">
    <property type="entry name" value="STAS"/>
    <property type="match status" value="1"/>
</dbReference>
<feature type="transmembrane region" description="Helical" evidence="6">
    <location>
        <begin position="66"/>
        <end position="88"/>
    </location>
</feature>
<evidence type="ECO:0000313" key="9">
    <source>
        <dbReference type="Proteomes" id="UP001165063"/>
    </source>
</evidence>
<evidence type="ECO:0000256" key="5">
    <source>
        <dbReference type="SAM" id="MobiDB-lite"/>
    </source>
</evidence>
<dbReference type="InterPro" id="IPR011547">
    <property type="entry name" value="SLC26A/SulP_dom"/>
</dbReference>
<accession>A0A9W6YWK6</accession>
<keyword evidence="2 6" id="KW-0812">Transmembrane</keyword>
<comment type="caution">
    <text evidence="8">The sequence shown here is derived from an EMBL/GenBank/DDBJ whole genome shotgun (WGS) entry which is preliminary data.</text>
</comment>
<protein>
    <submittedName>
        <fullName evidence="8">Unnamed protein product</fullName>
    </submittedName>
</protein>
<dbReference type="Proteomes" id="UP001165063">
    <property type="component" value="Unassembled WGS sequence"/>
</dbReference>
<dbReference type="InterPro" id="IPR036513">
    <property type="entry name" value="STAS_dom_sf"/>
</dbReference>
<name>A0A9W6YWK6_AMBMO</name>
<feature type="transmembrane region" description="Helical" evidence="6">
    <location>
        <begin position="152"/>
        <end position="171"/>
    </location>
</feature>
<proteinExistence type="predicted"/>
<evidence type="ECO:0000256" key="4">
    <source>
        <dbReference type="ARBA" id="ARBA00023136"/>
    </source>
</evidence>
<keyword evidence="9" id="KW-1185">Reference proteome</keyword>
<dbReference type="EMBL" id="BSXU01003230">
    <property type="protein sequence ID" value="GMG39836.1"/>
    <property type="molecule type" value="Genomic_DNA"/>
</dbReference>
<evidence type="ECO:0000256" key="6">
    <source>
        <dbReference type="SAM" id="Phobius"/>
    </source>
</evidence>
<feature type="transmembrane region" description="Helical" evidence="6">
    <location>
        <begin position="100"/>
        <end position="120"/>
    </location>
</feature>
<organism evidence="8 9">
    <name type="scientific">Ambrosiozyma monospora</name>
    <name type="common">Yeast</name>
    <name type="synonym">Endomycopsis monosporus</name>
    <dbReference type="NCBI Taxonomy" id="43982"/>
    <lineage>
        <taxon>Eukaryota</taxon>
        <taxon>Fungi</taxon>
        <taxon>Dikarya</taxon>
        <taxon>Ascomycota</taxon>
        <taxon>Saccharomycotina</taxon>
        <taxon>Pichiomycetes</taxon>
        <taxon>Pichiales</taxon>
        <taxon>Pichiaceae</taxon>
        <taxon>Ambrosiozyma</taxon>
    </lineage>
</organism>
<keyword evidence="4 6" id="KW-0472">Membrane</keyword>
<comment type="subcellular location">
    <subcellularLocation>
        <location evidence="1">Membrane</location>
        <topology evidence="1">Multi-pass membrane protein</topology>
    </subcellularLocation>
</comment>
<dbReference type="Pfam" id="PF00916">
    <property type="entry name" value="Sulfate_transp"/>
    <property type="match status" value="1"/>
</dbReference>
<gene>
    <name evidence="8" type="ORF">Amon01_000566000</name>
</gene>
<feature type="transmembrane region" description="Helical" evidence="6">
    <location>
        <begin position="274"/>
        <end position="297"/>
    </location>
</feature>
<feature type="compositionally biased region" description="Low complexity" evidence="5">
    <location>
        <begin position="487"/>
        <end position="499"/>
    </location>
</feature>
<dbReference type="AlphaFoldDB" id="A0A9W6YWK6"/>
<feature type="domain" description="STAS" evidence="7">
    <location>
        <begin position="519"/>
        <end position="688"/>
    </location>
</feature>